<dbReference type="InterPro" id="IPR037143">
    <property type="entry name" value="4-PPantetheinyl_Trfase_dom_sf"/>
</dbReference>
<feature type="domain" description="4'-phosphopantetheinyl transferase" evidence="12">
    <location>
        <begin position="103"/>
        <end position="188"/>
    </location>
</feature>
<comment type="similarity">
    <text evidence="3">Belongs to the P-Pant transferase superfamily. EntD family.</text>
</comment>
<comment type="caution">
    <text evidence="14">The sequence shown here is derived from an EMBL/GenBank/DDBJ whole genome shotgun (WGS) entry which is preliminary data.</text>
</comment>
<evidence type="ECO:0000259" key="13">
    <source>
        <dbReference type="Pfam" id="PF17837"/>
    </source>
</evidence>
<dbReference type="GO" id="GO:0047527">
    <property type="term" value="F:2,3-dihydroxybenzoate-serine ligase activity"/>
    <property type="evidence" value="ECO:0007669"/>
    <property type="project" value="UniProtKB-EC"/>
</dbReference>
<dbReference type="SUPFAM" id="SSF56214">
    <property type="entry name" value="4'-phosphopantetheinyl transferase"/>
    <property type="match status" value="1"/>
</dbReference>
<dbReference type="EMBL" id="JABBJF010000030">
    <property type="protein sequence ID" value="MBC1188416.1"/>
    <property type="molecule type" value="Genomic_DNA"/>
</dbReference>
<feature type="domain" description="4'-phosphopantetheinyl transferase N-terminal" evidence="13">
    <location>
        <begin position="39"/>
        <end position="100"/>
    </location>
</feature>
<evidence type="ECO:0000313" key="15">
    <source>
        <dbReference type="Proteomes" id="UP000607331"/>
    </source>
</evidence>
<dbReference type="NCBIfam" id="NF007604">
    <property type="entry name" value="PRK10251.1"/>
    <property type="match status" value="1"/>
</dbReference>
<keyword evidence="15" id="KW-1185">Reference proteome</keyword>
<organism evidence="14 15">
    <name type="scientific">Kluyvera sichuanensis</name>
    <dbReference type="NCBI Taxonomy" id="2725494"/>
    <lineage>
        <taxon>Bacteria</taxon>
        <taxon>Pseudomonadati</taxon>
        <taxon>Pseudomonadota</taxon>
        <taxon>Gammaproteobacteria</taxon>
        <taxon>Enterobacterales</taxon>
        <taxon>Enterobacteriaceae</taxon>
        <taxon>Kluyvera</taxon>
    </lineage>
</organism>
<gene>
    <name evidence="14" type="primary">entD</name>
    <name evidence="14" type="ORF">HII27_22220</name>
</gene>
<evidence type="ECO:0000256" key="3">
    <source>
        <dbReference type="ARBA" id="ARBA00008342"/>
    </source>
</evidence>
<sequence length="219" mass="24240">MHTTHYPLAFPHHILHGVDFDATTLRPADLLWLPYPALLNRYGHKRQAEHLAGRIAAVHALREVGEKRVPHPGDRGQPLWPAPWFGSISHCGNTALAVVSHEPVGVDIERLFDCRLAQELENSVITPAERLVIAGSDLTFELALTVVFSAKESVFKAFSHNALDFPGFFSAQLANMNASALTLRLTASFSPKLENKLILINWLKLNDRIITCTTPANEA</sequence>
<comment type="subunit">
    <text evidence="4">EntB, EntD, EntE, and EntF form a multienzyme complex called enterobactin synthase.</text>
</comment>
<protein>
    <recommendedName>
        <fullName evidence="5">Enterobactin synthase component D</fullName>
    </recommendedName>
    <alternativeName>
        <fullName evidence="8">4'-phosphopantetheinyl transferase EntD</fullName>
    </alternativeName>
    <alternativeName>
        <fullName evidence="9">Enterochelin synthase D</fullName>
    </alternativeName>
</protein>
<reference evidence="14 15" key="1">
    <citation type="submission" date="2020-04" db="EMBL/GenBank/DDBJ databases">
        <title>The draft genome of Kluyvera sichuanensis strain SCKS090646.</title>
        <authorList>
            <person name="Wei L."/>
            <person name="Liu L."/>
            <person name="Feng Y."/>
            <person name="Zong Z."/>
        </authorList>
    </citation>
    <scope>NUCLEOTIDE SEQUENCE [LARGE SCALE GENOMIC DNA]</scope>
    <source>
        <strain evidence="14 15">090646</strain>
    </source>
</reference>
<dbReference type="InterPro" id="IPR008278">
    <property type="entry name" value="4-PPantetheinyl_Trfase_dom"/>
</dbReference>
<evidence type="ECO:0000256" key="10">
    <source>
        <dbReference type="ARBA" id="ARBA00049176"/>
    </source>
</evidence>
<dbReference type="RefSeq" id="WP_185669580.1">
    <property type="nucleotide sequence ID" value="NZ_JABBJF010000030.1"/>
</dbReference>
<evidence type="ECO:0000256" key="6">
    <source>
        <dbReference type="ARBA" id="ARBA00022679"/>
    </source>
</evidence>
<keyword evidence="7" id="KW-0259">Enterobactin biosynthesis</keyword>
<evidence type="ECO:0000313" key="14">
    <source>
        <dbReference type="EMBL" id="MBC1188416.1"/>
    </source>
</evidence>
<comment type="pathway">
    <text evidence="2">Siderophore biosynthesis; enterobactin biosynthesis.</text>
</comment>
<evidence type="ECO:0000259" key="12">
    <source>
        <dbReference type="Pfam" id="PF01648"/>
    </source>
</evidence>
<evidence type="ECO:0000256" key="8">
    <source>
        <dbReference type="ARBA" id="ARBA00029894"/>
    </source>
</evidence>
<accession>A0ABR6RZ50</accession>
<comment type="catalytic activity">
    <reaction evidence="10">
        <text>apo-[aryl-carrier protein] + CoA = holo-[aryl-carrier protein] + adenosine 3',5'-bisphosphate + H(+)</text>
        <dbReference type="Rhea" id="RHEA:48404"/>
        <dbReference type="Rhea" id="RHEA-COMP:15903"/>
        <dbReference type="Rhea" id="RHEA-COMP:17557"/>
        <dbReference type="ChEBI" id="CHEBI:15378"/>
        <dbReference type="ChEBI" id="CHEBI:29999"/>
        <dbReference type="ChEBI" id="CHEBI:57287"/>
        <dbReference type="ChEBI" id="CHEBI:58343"/>
        <dbReference type="ChEBI" id="CHEBI:64479"/>
    </reaction>
</comment>
<dbReference type="Pfam" id="PF17837">
    <property type="entry name" value="4PPT_N"/>
    <property type="match status" value="1"/>
</dbReference>
<evidence type="ECO:0000256" key="5">
    <source>
        <dbReference type="ARBA" id="ARBA00019087"/>
    </source>
</evidence>
<evidence type="ECO:0000256" key="2">
    <source>
        <dbReference type="ARBA" id="ARBA00004993"/>
    </source>
</evidence>
<dbReference type="InterPro" id="IPR041354">
    <property type="entry name" value="4PPT_N"/>
</dbReference>
<evidence type="ECO:0000256" key="11">
    <source>
        <dbReference type="ARBA" id="ARBA00049191"/>
    </source>
</evidence>
<dbReference type="PANTHER" id="PTHR38096:SF1">
    <property type="entry name" value="ENTEROBACTIN SYNTHASE COMPONENT D"/>
    <property type="match status" value="1"/>
</dbReference>
<evidence type="ECO:0000256" key="1">
    <source>
        <dbReference type="ARBA" id="ARBA00003937"/>
    </source>
</evidence>
<keyword evidence="14" id="KW-0436">Ligase</keyword>
<dbReference type="Pfam" id="PF01648">
    <property type="entry name" value="ACPS"/>
    <property type="match status" value="1"/>
</dbReference>
<evidence type="ECO:0000256" key="9">
    <source>
        <dbReference type="ARBA" id="ARBA00031996"/>
    </source>
</evidence>
<dbReference type="Gene3D" id="3.90.470.20">
    <property type="entry name" value="4'-phosphopantetheinyl transferase domain"/>
    <property type="match status" value="1"/>
</dbReference>
<comment type="function">
    <text evidence="1">Involved in the biosynthesis of the siderophore enterobactin (enterochelin), which is a macrocyclic trimeric lactone of N-(2,3-dihydroxybenzoyl)-serine. The serine trilactone serves as a scaffolding for the three catechol functionalities that provide hexadentate coordination for the tightly ligated iron(2+) atoms. Plays an essential role in the assembly of the enterobactin by catalyzing the transfer of the 4'-phosphopantetheine (Ppant) moiety from coenzyme A to the apo-domains of both EntB (ArCP domain) and EntF (PCP domain) to yield their holo-forms which make them competent for the activation of 2,3-dihydroxybenzoate (DHB) and L-serine, respectively.</text>
</comment>
<comment type="catalytic activity">
    <reaction evidence="11">
        <text>apo-[peptidyl-carrier protein] + CoA = holo-[peptidyl-carrier protein] + adenosine 3',5'-bisphosphate + H(+)</text>
        <dbReference type="Rhea" id="RHEA:46228"/>
        <dbReference type="Rhea" id="RHEA-COMP:11479"/>
        <dbReference type="Rhea" id="RHEA-COMP:11480"/>
        <dbReference type="ChEBI" id="CHEBI:15378"/>
        <dbReference type="ChEBI" id="CHEBI:29999"/>
        <dbReference type="ChEBI" id="CHEBI:57287"/>
        <dbReference type="ChEBI" id="CHEBI:58343"/>
        <dbReference type="ChEBI" id="CHEBI:64479"/>
    </reaction>
</comment>
<dbReference type="InterPro" id="IPR003542">
    <property type="entry name" value="Enbac_synth_compD-like"/>
</dbReference>
<evidence type="ECO:0000256" key="4">
    <source>
        <dbReference type="ARBA" id="ARBA00011503"/>
    </source>
</evidence>
<proteinExistence type="inferred from homology"/>
<dbReference type="Proteomes" id="UP000607331">
    <property type="component" value="Unassembled WGS sequence"/>
</dbReference>
<dbReference type="PANTHER" id="PTHR38096">
    <property type="entry name" value="ENTEROBACTIN SYNTHASE COMPONENT D"/>
    <property type="match status" value="1"/>
</dbReference>
<evidence type="ECO:0000256" key="7">
    <source>
        <dbReference type="ARBA" id="ARBA00023191"/>
    </source>
</evidence>
<dbReference type="PRINTS" id="PR01399">
    <property type="entry name" value="ENTSNTHTASED"/>
</dbReference>
<keyword evidence="6" id="KW-0808">Transferase</keyword>
<name>A0ABR6RZ50_9ENTR</name>